<evidence type="ECO:0000313" key="1">
    <source>
        <dbReference type="EMBL" id="MQY48236.1"/>
    </source>
</evidence>
<sequence>MIEAFPLSWPHGWPRTKQPTRSRFDVPFTSARDGLMEQIRLLGGRLPILSSDLELRRDGLPYANQREPADKGVAVYFEWKGQQRVFACDRWDRIKDNIRALEKTIEAIRGIERWGASDMLERAFTGFTALPSPGAKKTWREVLGFPAGANPDREGIDIEFRRKAKAAHPDAGGSTEAMAELNAARAEALKEIKA</sequence>
<dbReference type="RefSeq" id="WP_153356261.1">
    <property type="nucleotide sequence ID" value="NZ_WIXI01000047.1"/>
</dbReference>
<dbReference type="EMBL" id="WIXI01000047">
    <property type="protein sequence ID" value="MQY48236.1"/>
    <property type="molecule type" value="Genomic_DNA"/>
</dbReference>
<dbReference type="AlphaFoldDB" id="A0A6A8AG87"/>
<proteinExistence type="predicted"/>
<accession>A0A6A8AG87</accession>
<protein>
    <submittedName>
        <fullName evidence="1">J domain-containing protein</fullName>
    </submittedName>
</protein>
<dbReference type="InterPro" id="IPR036869">
    <property type="entry name" value="J_dom_sf"/>
</dbReference>
<gene>
    <name evidence="1" type="ORF">GAO09_19565</name>
</gene>
<name>A0A6A8AG87_9HYPH</name>
<dbReference type="Gene3D" id="1.10.287.110">
    <property type="entry name" value="DnaJ domain"/>
    <property type="match status" value="1"/>
</dbReference>
<dbReference type="SUPFAM" id="SSF46565">
    <property type="entry name" value="Chaperone J-domain"/>
    <property type="match status" value="1"/>
</dbReference>
<reference evidence="1 2" key="1">
    <citation type="submission" date="2019-11" db="EMBL/GenBank/DDBJ databases">
        <title>Genome analysis of Rhizobacterium cereale a novel genus and species isolated from maize roots in North Spain.</title>
        <authorList>
            <person name="Menendez E."/>
            <person name="Flores-Felix J.D."/>
            <person name="Ramirez-Bahena M.-H."/>
            <person name="Igual J.M."/>
            <person name="Garcia-Fraile P."/>
            <person name="Peix A."/>
            <person name="Velazquez E."/>
        </authorList>
    </citation>
    <scope>NUCLEOTIDE SEQUENCE [LARGE SCALE GENOMIC DNA]</scope>
    <source>
        <strain evidence="1 2">RZME27</strain>
    </source>
</reference>
<evidence type="ECO:0000313" key="2">
    <source>
        <dbReference type="Proteomes" id="UP000435138"/>
    </source>
</evidence>
<comment type="caution">
    <text evidence="1">The sequence shown here is derived from an EMBL/GenBank/DDBJ whole genome shotgun (WGS) entry which is preliminary data.</text>
</comment>
<keyword evidence="2" id="KW-1185">Reference proteome</keyword>
<organism evidence="1 2">
    <name type="scientific">Endobacterium cereale</name>
    <dbReference type="NCBI Taxonomy" id="2663029"/>
    <lineage>
        <taxon>Bacteria</taxon>
        <taxon>Pseudomonadati</taxon>
        <taxon>Pseudomonadota</taxon>
        <taxon>Alphaproteobacteria</taxon>
        <taxon>Hyphomicrobiales</taxon>
        <taxon>Rhizobiaceae</taxon>
        <taxon>Endobacterium</taxon>
    </lineage>
</organism>
<dbReference type="Proteomes" id="UP000435138">
    <property type="component" value="Unassembled WGS sequence"/>
</dbReference>